<dbReference type="FunFam" id="3.40.470.10:FF:000007">
    <property type="entry name" value="Uracil-DNA glycosylase"/>
    <property type="match status" value="1"/>
</dbReference>
<keyword evidence="13" id="KW-1185">Reference proteome</keyword>
<keyword evidence="6 7" id="KW-0539">Nucleus</keyword>
<dbReference type="CDD" id="cd10027">
    <property type="entry name" value="UDG-F1-like"/>
    <property type="match status" value="1"/>
</dbReference>
<dbReference type="SUPFAM" id="SSF52141">
    <property type="entry name" value="Uracil-DNA glycosylase-like"/>
    <property type="match status" value="1"/>
</dbReference>
<dbReference type="NCBIfam" id="NF003588">
    <property type="entry name" value="PRK05254.1-1"/>
    <property type="match status" value="1"/>
</dbReference>
<comment type="function">
    <text evidence="7 9">Excises uracil residues from the DNA which can arise as a result of misincorporation of dUMP residues by DNA polymerase or due to deamination of cytosine.</text>
</comment>
<feature type="region of interest" description="Disordered" evidence="10">
    <location>
        <begin position="1"/>
        <end position="37"/>
    </location>
</feature>
<dbReference type="HAMAP" id="MF_00148">
    <property type="entry name" value="UDG"/>
    <property type="match status" value="1"/>
</dbReference>
<gene>
    <name evidence="7" type="primary">UNG1</name>
    <name evidence="12" type="ORF">BDN70DRAFT_872583</name>
</gene>
<evidence type="ECO:0000256" key="10">
    <source>
        <dbReference type="SAM" id="MobiDB-lite"/>
    </source>
</evidence>
<keyword evidence="3 7" id="KW-0378">Hydrolase</keyword>
<dbReference type="GO" id="GO:0097510">
    <property type="term" value="P:base-excision repair, AP site formation via deaminated base removal"/>
    <property type="evidence" value="ECO:0007669"/>
    <property type="project" value="TreeGrafter"/>
</dbReference>
<dbReference type="NCBIfam" id="NF003592">
    <property type="entry name" value="PRK05254.1-5"/>
    <property type="match status" value="1"/>
</dbReference>
<evidence type="ECO:0000256" key="5">
    <source>
        <dbReference type="ARBA" id="ARBA00023204"/>
    </source>
</evidence>
<evidence type="ECO:0000259" key="11">
    <source>
        <dbReference type="SMART" id="SM00986"/>
    </source>
</evidence>
<dbReference type="Pfam" id="PF03167">
    <property type="entry name" value="UDG"/>
    <property type="match status" value="1"/>
</dbReference>
<comment type="catalytic activity">
    <reaction evidence="7 9">
        <text>Hydrolyzes single-stranded DNA or mismatched double-stranded DNA and polynucleotides, releasing free uracil.</text>
        <dbReference type="EC" id="3.2.2.27"/>
    </reaction>
</comment>
<dbReference type="NCBIfam" id="NF003589">
    <property type="entry name" value="PRK05254.1-2"/>
    <property type="match status" value="1"/>
</dbReference>
<name>A0A9P5ZEA1_9AGAR</name>
<dbReference type="NCBIfam" id="TIGR00628">
    <property type="entry name" value="ung"/>
    <property type="match status" value="1"/>
</dbReference>
<proteinExistence type="inferred from homology"/>
<feature type="active site" description="Proton acceptor" evidence="7 8">
    <location>
        <position position="173"/>
    </location>
</feature>
<evidence type="ECO:0000256" key="3">
    <source>
        <dbReference type="ARBA" id="ARBA00022801"/>
    </source>
</evidence>
<evidence type="ECO:0000256" key="9">
    <source>
        <dbReference type="RuleBase" id="RU003780"/>
    </source>
</evidence>
<accession>A0A9P5ZEA1</accession>
<dbReference type="EMBL" id="MU155144">
    <property type="protein sequence ID" value="KAF9484336.1"/>
    <property type="molecule type" value="Genomic_DNA"/>
</dbReference>
<dbReference type="PROSITE" id="PS00130">
    <property type="entry name" value="U_DNA_GLYCOSYLASE"/>
    <property type="match status" value="1"/>
</dbReference>
<evidence type="ECO:0000256" key="7">
    <source>
        <dbReference type="HAMAP-Rule" id="MF_03166"/>
    </source>
</evidence>
<dbReference type="GO" id="GO:0004844">
    <property type="term" value="F:uracil DNA N-glycosylase activity"/>
    <property type="evidence" value="ECO:0007669"/>
    <property type="project" value="UniProtKB-UniRule"/>
</dbReference>
<evidence type="ECO:0000256" key="2">
    <source>
        <dbReference type="ARBA" id="ARBA00022763"/>
    </source>
</evidence>
<dbReference type="PANTHER" id="PTHR11264:SF0">
    <property type="entry name" value="URACIL-DNA GLYCOSYLASE"/>
    <property type="match status" value="1"/>
</dbReference>
<feature type="domain" description="Uracil-DNA glycosylase-like" evidence="11">
    <location>
        <begin position="158"/>
        <end position="334"/>
    </location>
</feature>
<dbReference type="SMART" id="SM00986">
    <property type="entry name" value="UDG"/>
    <property type="match status" value="1"/>
</dbReference>
<reference evidence="12" key="1">
    <citation type="submission" date="2020-11" db="EMBL/GenBank/DDBJ databases">
        <authorList>
            <consortium name="DOE Joint Genome Institute"/>
            <person name="Ahrendt S."/>
            <person name="Riley R."/>
            <person name="Andreopoulos W."/>
            <person name="Labutti K."/>
            <person name="Pangilinan J."/>
            <person name="Ruiz-Duenas F.J."/>
            <person name="Barrasa J.M."/>
            <person name="Sanchez-Garcia M."/>
            <person name="Camarero S."/>
            <person name="Miyauchi S."/>
            <person name="Serrano A."/>
            <person name="Linde D."/>
            <person name="Babiker R."/>
            <person name="Drula E."/>
            <person name="Ayuso-Fernandez I."/>
            <person name="Pacheco R."/>
            <person name="Padilla G."/>
            <person name="Ferreira P."/>
            <person name="Barriuso J."/>
            <person name="Kellner H."/>
            <person name="Castanera R."/>
            <person name="Alfaro M."/>
            <person name="Ramirez L."/>
            <person name="Pisabarro A.G."/>
            <person name="Kuo A."/>
            <person name="Tritt A."/>
            <person name="Lipzen A."/>
            <person name="He G."/>
            <person name="Yan M."/>
            <person name="Ng V."/>
            <person name="Cullen D."/>
            <person name="Martin F."/>
            <person name="Rosso M.-N."/>
            <person name="Henrissat B."/>
            <person name="Hibbett D."/>
            <person name="Martinez A.T."/>
            <person name="Grigoriev I.V."/>
        </authorList>
    </citation>
    <scope>NUCLEOTIDE SEQUENCE</scope>
    <source>
        <strain evidence="12">CIRM-BRFM 674</strain>
    </source>
</reference>
<dbReference type="InterPro" id="IPR005122">
    <property type="entry name" value="Uracil-DNA_glycosylase-like"/>
</dbReference>
<dbReference type="SMART" id="SM00987">
    <property type="entry name" value="UreE_C"/>
    <property type="match status" value="1"/>
</dbReference>
<comment type="subcellular location">
    <subcellularLocation>
        <location evidence="7">Mitochondrion</location>
    </subcellularLocation>
    <subcellularLocation>
        <location evidence="7">Nucleus</location>
    </subcellularLocation>
</comment>
<dbReference type="InterPro" id="IPR036895">
    <property type="entry name" value="Uracil-DNA_glycosylase-like_sf"/>
</dbReference>
<evidence type="ECO:0000256" key="1">
    <source>
        <dbReference type="ARBA" id="ARBA00008184"/>
    </source>
</evidence>
<comment type="caution">
    <text evidence="12">The sequence shown here is derived from an EMBL/GenBank/DDBJ whole genome shotgun (WGS) entry which is preliminary data.</text>
</comment>
<keyword evidence="2 7" id="KW-0227">DNA damage</keyword>
<dbReference type="EC" id="3.2.2.27" evidence="7 9"/>
<dbReference type="AlphaFoldDB" id="A0A9P5ZEA1"/>
<evidence type="ECO:0000256" key="6">
    <source>
        <dbReference type="ARBA" id="ARBA00023242"/>
    </source>
</evidence>
<evidence type="ECO:0000313" key="12">
    <source>
        <dbReference type="EMBL" id="KAF9484336.1"/>
    </source>
</evidence>
<dbReference type="InterPro" id="IPR002043">
    <property type="entry name" value="UDG_fam1"/>
</dbReference>
<keyword evidence="5 7" id="KW-0234">DNA repair</keyword>
<dbReference type="Proteomes" id="UP000807469">
    <property type="component" value="Unassembled WGS sequence"/>
</dbReference>
<dbReference type="GO" id="GO:0005739">
    <property type="term" value="C:mitochondrion"/>
    <property type="evidence" value="ECO:0007669"/>
    <property type="project" value="UniProtKB-SubCell"/>
</dbReference>
<dbReference type="Gene3D" id="3.40.470.10">
    <property type="entry name" value="Uracil-DNA glycosylase-like domain"/>
    <property type="match status" value="1"/>
</dbReference>
<dbReference type="InterPro" id="IPR018085">
    <property type="entry name" value="Ura-DNA_Glyclase_AS"/>
</dbReference>
<dbReference type="GO" id="GO:0005634">
    <property type="term" value="C:nucleus"/>
    <property type="evidence" value="ECO:0007669"/>
    <property type="project" value="UniProtKB-SubCell"/>
</dbReference>
<dbReference type="OrthoDB" id="10031947at2759"/>
<protein>
    <recommendedName>
        <fullName evidence="7 9">Uracil-DNA glycosylase</fullName>
        <shortName evidence="7">UDG</shortName>
        <ecNumber evidence="7 9">3.2.2.27</ecNumber>
    </recommendedName>
</protein>
<comment type="similarity">
    <text evidence="1 7 9">Belongs to the uracil-DNA glycosylase (UDG) superfamily. UNG family.</text>
</comment>
<organism evidence="12 13">
    <name type="scientific">Pholiota conissans</name>
    <dbReference type="NCBI Taxonomy" id="109636"/>
    <lineage>
        <taxon>Eukaryota</taxon>
        <taxon>Fungi</taxon>
        <taxon>Dikarya</taxon>
        <taxon>Basidiomycota</taxon>
        <taxon>Agaricomycotina</taxon>
        <taxon>Agaricomycetes</taxon>
        <taxon>Agaricomycetidae</taxon>
        <taxon>Agaricales</taxon>
        <taxon>Agaricineae</taxon>
        <taxon>Strophariaceae</taxon>
        <taxon>Pholiota</taxon>
    </lineage>
</organism>
<evidence type="ECO:0000313" key="13">
    <source>
        <dbReference type="Proteomes" id="UP000807469"/>
    </source>
</evidence>
<evidence type="ECO:0000256" key="8">
    <source>
        <dbReference type="PROSITE-ProRule" id="PRU10072"/>
    </source>
</evidence>
<sequence length="349" mass="38968">MAEEDTTVYLGDIQPSSRNKRPRQDDEQEETSFGKVSISEKRQRTLADMFSGRLSKTNPRASSATKAFTIPPGLVKLNSIPFSLSAYLDSMSEPEKKLLKLECDVMGKVWLKVLEDEIRKPYFLSLKEFLWKEGYHGIDDTSPTLKVYPPPRDIYAWSKTPLGKVKVVILGQDPYHGRNQAHGLCFSVPAGVAVPPSLRNIFTEIKAQFPEFKFPNHGNLEAWANNGVLLLNACLTVRDGDANSHSNRGWEQFTDRVLEIVDKYGGANLPSGDGQSAGFGRGVVFFAWGASAKKSVAKLNKAKHLILTSAHPSPYSADKGFFGNNHFRLANEWLEKRYGEEGRVNWCSL</sequence>
<keyword evidence="4 7" id="KW-0496">Mitochondrion</keyword>
<dbReference type="PANTHER" id="PTHR11264">
    <property type="entry name" value="URACIL-DNA GLYCOSYLASE"/>
    <property type="match status" value="1"/>
</dbReference>
<evidence type="ECO:0000256" key="4">
    <source>
        <dbReference type="ARBA" id="ARBA00023128"/>
    </source>
</evidence>